<sequence>MSSIITSILSSTVGLLWNKARDATAKKLKDGDITDAKLREIVVRELNDVKTKIDGLSRKDLLSSYSFLQEGVQLLIVSLDKSKDEQKAVQSKIQDDRGQTSRMPRGDESLADILNKALELSHVMGKLKIVSKDSESAKERLKDAQKLHDLSAVREIFSVYLGGGVKSIFSKAERVENVKSVMMINYVLYQFVFKFSSKYCSALVWPTIQLSDRSFNPIWNWQEVSARKSWGKELIQPHSEMKVVSNIDPYNTAINSRGEIVEGHHDDIDIISRIGERKVVYEFSVPSTKDKKGEVIKE</sequence>
<protein>
    <submittedName>
        <fullName evidence="1">Uncharacterized protein</fullName>
    </submittedName>
</protein>
<evidence type="ECO:0000313" key="1">
    <source>
        <dbReference type="EMBL" id="CAB3990588.1"/>
    </source>
</evidence>
<organism evidence="1 2">
    <name type="scientific">Paramuricea clavata</name>
    <name type="common">Red gorgonian</name>
    <name type="synonym">Violescent sea-whip</name>
    <dbReference type="NCBI Taxonomy" id="317549"/>
    <lineage>
        <taxon>Eukaryota</taxon>
        <taxon>Metazoa</taxon>
        <taxon>Cnidaria</taxon>
        <taxon>Anthozoa</taxon>
        <taxon>Octocorallia</taxon>
        <taxon>Malacalcyonacea</taxon>
        <taxon>Plexauridae</taxon>
        <taxon>Paramuricea</taxon>
    </lineage>
</organism>
<dbReference type="AlphaFoldDB" id="A0A7D9DQY6"/>
<reference evidence="1" key="1">
    <citation type="submission" date="2020-04" db="EMBL/GenBank/DDBJ databases">
        <authorList>
            <person name="Alioto T."/>
            <person name="Alioto T."/>
            <person name="Gomez Garrido J."/>
        </authorList>
    </citation>
    <scope>NUCLEOTIDE SEQUENCE</scope>
    <source>
        <strain evidence="1">A484AB</strain>
    </source>
</reference>
<gene>
    <name evidence="1" type="ORF">PACLA_8A061291</name>
</gene>
<name>A0A7D9DQY6_PARCT</name>
<keyword evidence="2" id="KW-1185">Reference proteome</keyword>
<dbReference type="OrthoDB" id="5980364at2759"/>
<dbReference type="Proteomes" id="UP001152795">
    <property type="component" value="Unassembled WGS sequence"/>
</dbReference>
<dbReference type="EMBL" id="CACRXK020001685">
    <property type="protein sequence ID" value="CAB3990588.1"/>
    <property type="molecule type" value="Genomic_DNA"/>
</dbReference>
<proteinExistence type="predicted"/>
<accession>A0A7D9DQY6</accession>
<comment type="caution">
    <text evidence="1">The sequence shown here is derived from an EMBL/GenBank/DDBJ whole genome shotgun (WGS) entry which is preliminary data.</text>
</comment>
<evidence type="ECO:0000313" key="2">
    <source>
        <dbReference type="Proteomes" id="UP001152795"/>
    </source>
</evidence>